<dbReference type="CDD" id="cd04480">
    <property type="entry name" value="RPA1_DBD_A_like"/>
    <property type="match status" value="1"/>
</dbReference>
<dbReference type="CDD" id="cd09272">
    <property type="entry name" value="RNase_HI_RT_Ty1"/>
    <property type="match status" value="1"/>
</dbReference>
<feature type="domain" description="Replication protein A 70 kDa DNA-binding subunit B/D first OB fold" evidence="4">
    <location>
        <begin position="170"/>
        <end position="228"/>
    </location>
</feature>
<evidence type="ECO:0000313" key="6">
    <source>
        <dbReference type="EMBL" id="KAG7568076.1"/>
    </source>
</evidence>
<dbReference type="GO" id="GO:0003964">
    <property type="term" value="F:RNA-directed DNA polymerase activity"/>
    <property type="evidence" value="ECO:0007669"/>
    <property type="project" value="UniProtKB-KW"/>
</dbReference>
<sequence>MAPMTKKRKKIGGVPNEEVMDDGERGLELNPMVEEEVVEKVRTSMYQSYGGRRCLMSLPKQFWSRDLSVVANSSSSTSTALGIQSSSSAPPQENKRGSKWSQLLLFLPGAITFSLGSWQIVRREEKFKTLKGNYMKLSALKQRIVLSAFDSSPLAALTMLFEVQMHMPSTKMHAAVKKVFIGKYQRFLKLGEWKIIDGFSLSPYSGKYKISGLSYKMGFINNTEVHKCDFVDDSIFLDLKDFEDVKSDKFDENVLIDIFGQVVSLGKVENLITQHKQNKKLEFQLRDASDERLSCTLWGVFADKVFDGCKNAKDDEKTVVLIRYAKINNYKGDISITYAFDASDVMVNPLQYPDVVDFVNSLPNDGLALSIQDRNMNRDIVLAKKDNFLDHPSRTIAELIASTEVGKWRIIGTVFAIDTDWGWFYFGCAKCNRKEKYEVFSKFLEFKVTVVGELGQKIKTLRMDNGGEFMSAYTSAKWSRREEDQTSKKKEESILLYVDDMIVTGNDDAEIARLQEDMSIRFEMKKLELNKFLGLEFKRLRCDEGSLLPDPRPYRALVGILLYLTITRPDIAFAVGLVSRFMQAPRKPHLEAAKKILKYVKTTLDMGLVYKYNAKIFLHGFIDADFGGDLDDQKSTSGYVFLCGDTKCIWLRRLFEDLLEPINKPVAIYGDNQSAIKLANNPVFHARTKHIELEHHFIREKVLDGTIEALEVRSEDNVVDIFTKSLPKGQFELLRSKGGMVDKIKFKGEY</sequence>
<evidence type="ECO:0000259" key="5">
    <source>
        <dbReference type="Pfam" id="PF16900"/>
    </source>
</evidence>
<dbReference type="Pfam" id="PF02721">
    <property type="entry name" value="DUF223"/>
    <property type="match status" value="1"/>
</dbReference>
<keyword evidence="7" id="KW-1185">Reference proteome</keyword>
<accession>A0A8T2A578</accession>
<dbReference type="Pfam" id="PF16900">
    <property type="entry name" value="REPA_OB_2"/>
    <property type="match status" value="1"/>
</dbReference>
<keyword evidence="6" id="KW-0548">Nucleotidyltransferase</keyword>
<proteinExistence type="predicted"/>
<evidence type="ECO:0000256" key="2">
    <source>
        <dbReference type="SAM" id="MobiDB-lite"/>
    </source>
</evidence>
<dbReference type="PANTHER" id="PTHR11439">
    <property type="entry name" value="GAG-POL-RELATED RETROTRANSPOSON"/>
    <property type="match status" value="1"/>
</dbReference>
<reference evidence="6 7" key="1">
    <citation type="submission" date="2020-12" db="EMBL/GenBank/DDBJ databases">
        <title>Concerted genomic and epigenomic changes stabilize Arabidopsis allopolyploids.</title>
        <authorList>
            <person name="Chen Z."/>
        </authorList>
    </citation>
    <scope>NUCLEOTIDE SEQUENCE [LARGE SCALE GENOMIC DNA]</scope>
    <source>
        <strain evidence="6">Allo738</strain>
        <tissue evidence="6">Leaf</tissue>
    </source>
</reference>
<protein>
    <submittedName>
        <fullName evidence="6">Reverse transcriptase RNA-dependent DNA polymerase</fullName>
    </submittedName>
</protein>
<dbReference type="GO" id="GO:0003677">
    <property type="term" value="F:DNA binding"/>
    <property type="evidence" value="ECO:0007669"/>
    <property type="project" value="UniProtKB-KW"/>
</dbReference>
<organism evidence="6 7">
    <name type="scientific">Arabidopsis thaliana x Arabidopsis arenosa</name>
    <dbReference type="NCBI Taxonomy" id="1240361"/>
    <lineage>
        <taxon>Eukaryota</taxon>
        <taxon>Viridiplantae</taxon>
        <taxon>Streptophyta</taxon>
        <taxon>Embryophyta</taxon>
        <taxon>Tracheophyta</taxon>
        <taxon>Spermatophyta</taxon>
        <taxon>Magnoliopsida</taxon>
        <taxon>eudicotyledons</taxon>
        <taxon>Gunneridae</taxon>
        <taxon>Pentapetalae</taxon>
        <taxon>rosids</taxon>
        <taxon>malvids</taxon>
        <taxon>Brassicales</taxon>
        <taxon>Brassicaceae</taxon>
        <taxon>Camelineae</taxon>
        <taxon>Arabidopsis</taxon>
    </lineage>
</organism>
<evidence type="ECO:0000313" key="7">
    <source>
        <dbReference type="Proteomes" id="UP000694240"/>
    </source>
</evidence>
<feature type="transmembrane region" description="Helical" evidence="3">
    <location>
        <begin position="103"/>
        <end position="121"/>
    </location>
</feature>
<keyword evidence="6" id="KW-0808">Transferase</keyword>
<dbReference type="InterPro" id="IPR031657">
    <property type="entry name" value="REPA_OB_2"/>
</dbReference>
<dbReference type="AlphaFoldDB" id="A0A8T2A578"/>
<evidence type="ECO:0000259" key="4">
    <source>
        <dbReference type="Pfam" id="PF02721"/>
    </source>
</evidence>
<dbReference type="PANTHER" id="PTHR11439:SF480">
    <property type="entry name" value="REVERSE TRANSCRIPTASE TY1_COPIA-TYPE DOMAIN-CONTAINING PROTEIN"/>
    <property type="match status" value="1"/>
</dbReference>
<keyword evidence="1" id="KW-0238">DNA-binding</keyword>
<keyword evidence="3" id="KW-0812">Transmembrane</keyword>
<gene>
    <name evidence="6" type="ORF">ISN45_Aa04g009120</name>
</gene>
<keyword evidence="3" id="KW-1133">Transmembrane helix</keyword>
<keyword evidence="3" id="KW-0472">Membrane</keyword>
<dbReference type="CDD" id="cd04481">
    <property type="entry name" value="RPA1_DBD_B_like"/>
    <property type="match status" value="1"/>
</dbReference>
<feature type="region of interest" description="Disordered" evidence="2">
    <location>
        <begin position="1"/>
        <end position="24"/>
    </location>
</feature>
<feature type="compositionally biased region" description="Basic residues" evidence="2">
    <location>
        <begin position="1"/>
        <end position="11"/>
    </location>
</feature>
<dbReference type="EMBL" id="JAEFBK010000009">
    <property type="protein sequence ID" value="KAG7568076.1"/>
    <property type="molecule type" value="Genomic_DNA"/>
</dbReference>
<evidence type="ECO:0000256" key="1">
    <source>
        <dbReference type="ARBA" id="ARBA00023125"/>
    </source>
</evidence>
<keyword evidence="6" id="KW-0695">RNA-directed DNA polymerase</keyword>
<dbReference type="Proteomes" id="UP000694240">
    <property type="component" value="Chromosome 9"/>
</dbReference>
<feature type="domain" description="Replication protein A OB" evidence="5">
    <location>
        <begin position="249"/>
        <end position="333"/>
    </location>
</feature>
<evidence type="ECO:0000256" key="3">
    <source>
        <dbReference type="SAM" id="Phobius"/>
    </source>
</evidence>
<dbReference type="InterPro" id="IPR003871">
    <property type="entry name" value="RFA1B/D_OB_1st"/>
</dbReference>
<name>A0A8T2A578_9BRAS</name>
<comment type="caution">
    <text evidence="6">The sequence shown here is derived from an EMBL/GenBank/DDBJ whole genome shotgun (WGS) entry which is preliminary data.</text>
</comment>